<accession>A0ABV5G6W8</accession>
<dbReference type="Proteomes" id="UP001589575">
    <property type="component" value="Unassembled WGS sequence"/>
</dbReference>
<feature type="region of interest" description="Disordered" evidence="1">
    <location>
        <begin position="175"/>
        <end position="199"/>
    </location>
</feature>
<reference evidence="2 3" key="1">
    <citation type="submission" date="2024-09" db="EMBL/GenBank/DDBJ databases">
        <authorList>
            <person name="Sun Q."/>
            <person name="Mori K."/>
        </authorList>
    </citation>
    <scope>NUCLEOTIDE SEQUENCE [LARGE SCALE GENOMIC DNA]</scope>
    <source>
        <strain evidence="2 3">CCM 7609</strain>
    </source>
</reference>
<dbReference type="EMBL" id="JBHMFI010000002">
    <property type="protein sequence ID" value="MFB9074670.1"/>
    <property type="molecule type" value="Genomic_DNA"/>
</dbReference>
<sequence length="243" mass="26727">MPPGNLVVLPRVPPDRFPGGELPGTGLRPRCACHHRLCRLDTGITQCRVPDLSDGVPGQVLLAPGPKGSPPALHRELTVAGAGLHRPPLGYPVRHELLQLAAGLDPGSCRLHDGFRAADEVLRRGRTDHQRLPAGVAPGERDLERFLGRHRAADRCSRGRARLLRRLRHPLRLQRRLRPAADGDRRGAGHPDGFRPAALGLHRRPQRVLVRECLLHRSRGCRVRCGRGHPGDDLGDRRGRPGQ</sequence>
<name>A0ABV5G6W8_9MICC</name>
<protein>
    <submittedName>
        <fullName evidence="2">Uncharacterized protein</fullName>
    </submittedName>
</protein>
<comment type="caution">
    <text evidence="2">The sequence shown here is derived from an EMBL/GenBank/DDBJ whole genome shotgun (WGS) entry which is preliminary data.</text>
</comment>
<feature type="compositionally biased region" description="Basic and acidic residues" evidence="1">
    <location>
        <begin position="179"/>
        <end position="193"/>
    </location>
</feature>
<evidence type="ECO:0000313" key="2">
    <source>
        <dbReference type="EMBL" id="MFB9074670.1"/>
    </source>
</evidence>
<evidence type="ECO:0000313" key="3">
    <source>
        <dbReference type="Proteomes" id="UP001589575"/>
    </source>
</evidence>
<organism evidence="2 3">
    <name type="scientific">Citricoccus parietis</name>
    <dbReference type="NCBI Taxonomy" id="592307"/>
    <lineage>
        <taxon>Bacteria</taxon>
        <taxon>Bacillati</taxon>
        <taxon>Actinomycetota</taxon>
        <taxon>Actinomycetes</taxon>
        <taxon>Micrococcales</taxon>
        <taxon>Micrococcaceae</taxon>
        <taxon>Citricoccus</taxon>
    </lineage>
</organism>
<proteinExistence type="predicted"/>
<evidence type="ECO:0000256" key="1">
    <source>
        <dbReference type="SAM" id="MobiDB-lite"/>
    </source>
</evidence>
<keyword evidence="3" id="KW-1185">Reference proteome</keyword>
<gene>
    <name evidence="2" type="ORF">ACFFX0_27170</name>
</gene>